<protein>
    <submittedName>
        <fullName evidence="1">Uncharacterized protein</fullName>
    </submittedName>
</protein>
<organism evidence="1 2">
    <name type="scientific">Auriscalpium vulgare</name>
    <dbReference type="NCBI Taxonomy" id="40419"/>
    <lineage>
        <taxon>Eukaryota</taxon>
        <taxon>Fungi</taxon>
        <taxon>Dikarya</taxon>
        <taxon>Basidiomycota</taxon>
        <taxon>Agaricomycotina</taxon>
        <taxon>Agaricomycetes</taxon>
        <taxon>Russulales</taxon>
        <taxon>Auriscalpiaceae</taxon>
        <taxon>Auriscalpium</taxon>
    </lineage>
</organism>
<accession>A0ACB8S5G3</accession>
<dbReference type="EMBL" id="MU275851">
    <property type="protein sequence ID" value="KAI0051590.1"/>
    <property type="molecule type" value="Genomic_DNA"/>
</dbReference>
<comment type="caution">
    <text evidence="1">The sequence shown here is derived from an EMBL/GenBank/DDBJ whole genome shotgun (WGS) entry which is preliminary data.</text>
</comment>
<reference evidence="1" key="1">
    <citation type="submission" date="2021-02" db="EMBL/GenBank/DDBJ databases">
        <authorList>
            <consortium name="DOE Joint Genome Institute"/>
            <person name="Ahrendt S."/>
            <person name="Looney B.P."/>
            <person name="Miyauchi S."/>
            <person name="Morin E."/>
            <person name="Drula E."/>
            <person name="Courty P.E."/>
            <person name="Chicoki N."/>
            <person name="Fauchery L."/>
            <person name="Kohler A."/>
            <person name="Kuo A."/>
            <person name="Labutti K."/>
            <person name="Pangilinan J."/>
            <person name="Lipzen A."/>
            <person name="Riley R."/>
            <person name="Andreopoulos W."/>
            <person name="He G."/>
            <person name="Johnson J."/>
            <person name="Barry K.W."/>
            <person name="Grigoriev I.V."/>
            <person name="Nagy L."/>
            <person name="Hibbett D."/>
            <person name="Henrissat B."/>
            <person name="Matheny P.B."/>
            <person name="Labbe J."/>
            <person name="Martin F."/>
        </authorList>
    </citation>
    <scope>NUCLEOTIDE SEQUENCE</scope>
    <source>
        <strain evidence="1">FP105234-sp</strain>
    </source>
</reference>
<proteinExistence type="predicted"/>
<gene>
    <name evidence="1" type="ORF">FA95DRAFT_1512051</name>
</gene>
<name>A0ACB8S5G3_9AGAM</name>
<keyword evidence="2" id="KW-1185">Reference proteome</keyword>
<sequence length="65" mass="7089">MVKKATSLREALGTLVRARPAVCPNPGFIAPLKNMESRVRGESSLDVDVLPAKKEDRVALFRLAV</sequence>
<evidence type="ECO:0000313" key="2">
    <source>
        <dbReference type="Proteomes" id="UP000814033"/>
    </source>
</evidence>
<dbReference type="Proteomes" id="UP000814033">
    <property type="component" value="Unassembled WGS sequence"/>
</dbReference>
<reference evidence="1" key="2">
    <citation type="journal article" date="2022" name="New Phytol.">
        <title>Evolutionary transition to the ectomycorrhizal habit in the genomes of a hyperdiverse lineage of mushroom-forming fungi.</title>
        <authorList>
            <person name="Looney B."/>
            <person name="Miyauchi S."/>
            <person name="Morin E."/>
            <person name="Drula E."/>
            <person name="Courty P.E."/>
            <person name="Kohler A."/>
            <person name="Kuo A."/>
            <person name="LaButti K."/>
            <person name="Pangilinan J."/>
            <person name="Lipzen A."/>
            <person name="Riley R."/>
            <person name="Andreopoulos W."/>
            <person name="He G."/>
            <person name="Johnson J."/>
            <person name="Nolan M."/>
            <person name="Tritt A."/>
            <person name="Barry K.W."/>
            <person name="Grigoriev I.V."/>
            <person name="Nagy L.G."/>
            <person name="Hibbett D."/>
            <person name="Henrissat B."/>
            <person name="Matheny P.B."/>
            <person name="Labbe J."/>
            <person name="Martin F.M."/>
        </authorList>
    </citation>
    <scope>NUCLEOTIDE SEQUENCE</scope>
    <source>
        <strain evidence="1">FP105234-sp</strain>
    </source>
</reference>
<evidence type="ECO:0000313" key="1">
    <source>
        <dbReference type="EMBL" id="KAI0051590.1"/>
    </source>
</evidence>